<evidence type="ECO:0000313" key="3">
    <source>
        <dbReference type="Proteomes" id="UP000006759"/>
    </source>
</evidence>
<organism evidence="2 3">
    <name type="scientific">Helicobacter pylori R036d</name>
    <dbReference type="NCBI Taxonomy" id="1145113"/>
    <lineage>
        <taxon>Bacteria</taxon>
        <taxon>Pseudomonadati</taxon>
        <taxon>Campylobacterota</taxon>
        <taxon>Epsilonproteobacteria</taxon>
        <taxon>Campylobacterales</taxon>
        <taxon>Helicobacteraceae</taxon>
        <taxon>Helicobacter</taxon>
    </lineage>
</organism>
<dbReference type="AlphaFoldDB" id="K2JWV3"/>
<dbReference type="RefSeq" id="WP_000397934.1">
    <property type="nucleotide sequence ID" value="NZ_AMOT01000001.1"/>
</dbReference>
<sequence>MEFYKRVLKLHYFRNLGRKSPTKLLLNSSFDEKHGELVILVGENNVGKSNVLEALIIFNDADIKLCNEEDYFKDHEKDSLLSLEEETILDHKITNFSCVDLKIRTEEIGEGLKELSKTLISYPFEKHVEALGEQCSNSVYIPTNNNDYSNICTLVSDFINLITSYNSLESFLHFYKEKLKLSELVTEYANATNNLFFKELIKHVSGNSEWIKNFCQCIKEIIKRNTPDKKYNTDEFFVMGKHKQNQLAKIYSRFKKLSERKIEPKNMGDVLKKIKALDETFKTTDFTKFTPNTEIKDITKEIDEKYPINEKFKQQFRTFRSNIINLKKEIKNSLKNLDKIREDFERNKESWIKEIGNDCKNQKTLEFNYDVLLDNIQQICKKYIASHVVSDESKDIKSMMCQFYLKQIDLLFNSEIVRHRYSKLFESARISLWESIKTLDEKSGVHLFPKNIGEIKDKFETNKEKFKQSKNYFEFAEYCRECNPYTAFQNLRNKVQFPLSGGLSYKSYKLVPTMKEYKEPKITDNDLKTALFTLFGYSSPSEFNQSDWFFRNSLFRKMGFHPNAIWNFFGSILKDGQALQIIMFDKNNDLVIYDSEKSFNIPEKYLQEIDQESLKEIRQSKHLFPIEVKRKYNNNNVWQLEFFNNKSSLLFKVNFTEILENLAEILEYNMQLKIDSLITKEFNKLLAIAQDSPQDSYQLRIRVRHNNKFYDYSKKSTAYEIKLEIHDCRKSHEQNKPIILNQQSTGFQWAFNFMFGFLYNVGSNFSFNKNIIYVMDEPATHLSVPARKEFRKFLKEYAHKNHVTFVLATHDPFLVDTDHLDEIGIVEKETEGSVIKNSFNYPLNNASKDSDALDKIKRSLGVGQHVFHNPQKHRIIFIESITDYCYLSAFKLYFNERYKEYKDNPIPFTFLPISGLKNNPNDMEETIKKLCELDNHPIVLTDDDRKCVFNQQATSERFKRANEEMHDPITILQLSDCDRHFKQIEDCFSENDKKEYAKNKRKELAMAFKTRLLYSGKDDVVSEETKKNFLKLFEWIKKECNNPTIKKEYIKFDYNTPQIL</sequence>
<dbReference type="GO" id="GO:0006302">
    <property type="term" value="P:double-strand break repair"/>
    <property type="evidence" value="ECO:0007669"/>
    <property type="project" value="TreeGrafter"/>
</dbReference>
<accession>K2JWV3</accession>
<dbReference type="InterPro" id="IPR027417">
    <property type="entry name" value="P-loop_NTPase"/>
</dbReference>
<feature type="coiled-coil region" evidence="1">
    <location>
        <begin position="309"/>
        <end position="354"/>
    </location>
</feature>
<dbReference type="Gene3D" id="3.40.50.300">
    <property type="entry name" value="P-loop containing nucleotide triphosphate hydrolases"/>
    <property type="match status" value="1"/>
</dbReference>
<dbReference type="GO" id="GO:0000731">
    <property type="term" value="P:DNA synthesis involved in DNA repair"/>
    <property type="evidence" value="ECO:0007669"/>
    <property type="project" value="TreeGrafter"/>
</dbReference>
<protein>
    <submittedName>
        <fullName evidence="2">AAA ATPase domain protein</fullName>
    </submittedName>
</protein>
<proteinExistence type="predicted"/>
<evidence type="ECO:0000256" key="1">
    <source>
        <dbReference type="SAM" id="Coils"/>
    </source>
</evidence>
<dbReference type="SUPFAM" id="SSF52540">
    <property type="entry name" value="P-loop containing nucleoside triphosphate hydrolases"/>
    <property type="match status" value="1"/>
</dbReference>
<dbReference type="PATRIC" id="fig|1145113.3.peg.205"/>
<name>K2JWV3_HELPX</name>
<gene>
    <name evidence="2" type="ORF">OUI_0206</name>
</gene>
<dbReference type="CDD" id="cd00267">
    <property type="entry name" value="ABC_ATPase"/>
    <property type="match status" value="2"/>
</dbReference>
<comment type="caution">
    <text evidence="2">The sequence shown here is derived from an EMBL/GenBank/DDBJ whole genome shotgun (WGS) entry which is preliminary data.</text>
</comment>
<dbReference type="Proteomes" id="UP000006759">
    <property type="component" value="Unassembled WGS sequence"/>
</dbReference>
<dbReference type="PANTHER" id="PTHR32182">
    <property type="entry name" value="DNA REPLICATION AND REPAIR PROTEIN RECF"/>
    <property type="match status" value="1"/>
</dbReference>
<keyword evidence="1" id="KW-0175">Coiled coil</keyword>
<dbReference type="PANTHER" id="PTHR32182:SF22">
    <property type="entry name" value="ATP-DEPENDENT ENDONUCLEASE, OLD FAMILY-RELATED"/>
    <property type="match status" value="1"/>
</dbReference>
<dbReference type="EMBL" id="AMOT01000001">
    <property type="protein sequence ID" value="EKE87886.1"/>
    <property type="molecule type" value="Genomic_DNA"/>
</dbReference>
<reference evidence="2 3" key="1">
    <citation type="submission" date="2012-08" db="EMBL/GenBank/DDBJ databases">
        <title>Comparative Sequence Analysis of H. pylori isolates.</title>
        <authorList>
            <person name="Blanchard T.G."/>
            <person name="Czinn S.J."/>
            <person name="McCracken C.M."/>
            <person name="Abolude K.A."/>
            <person name="Shefchek K.S."/>
            <person name="Maroo A.M."/>
            <person name="Santana-Cruz I.S."/>
            <person name="Tallon L.J."/>
            <person name="Ficke F.W.F."/>
        </authorList>
    </citation>
    <scope>NUCLEOTIDE SEQUENCE [LARGE SCALE GENOMIC DNA]</scope>
    <source>
        <strain evidence="2 3">R036d</strain>
    </source>
</reference>
<evidence type="ECO:0000313" key="2">
    <source>
        <dbReference type="EMBL" id="EKE87886.1"/>
    </source>
</evidence>